<feature type="compositionally biased region" description="Basic and acidic residues" evidence="1">
    <location>
        <begin position="230"/>
        <end position="239"/>
    </location>
</feature>
<dbReference type="Proteomes" id="UP001374535">
    <property type="component" value="Chromosome 9"/>
</dbReference>
<keyword evidence="4" id="KW-1185">Reference proteome</keyword>
<proteinExistence type="predicted"/>
<dbReference type="Pfam" id="PF24626">
    <property type="entry name" value="SH3_Tf2-1"/>
    <property type="match status" value="1"/>
</dbReference>
<dbReference type="EMBL" id="CP144692">
    <property type="protein sequence ID" value="WVY97765.1"/>
    <property type="molecule type" value="Genomic_DNA"/>
</dbReference>
<dbReference type="PANTHER" id="PTHR46148">
    <property type="entry name" value="CHROMO DOMAIN-CONTAINING PROTEIN"/>
    <property type="match status" value="1"/>
</dbReference>
<name>A0AAQ3RN48_VIGMU</name>
<dbReference type="PANTHER" id="PTHR46148:SF52">
    <property type="entry name" value="OS04G0603800 PROTEIN"/>
    <property type="match status" value="1"/>
</dbReference>
<organism evidence="3 4">
    <name type="scientific">Vigna mungo</name>
    <name type="common">Black gram</name>
    <name type="synonym">Phaseolus mungo</name>
    <dbReference type="NCBI Taxonomy" id="3915"/>
    <lineage>
        <taxon>Eukaryota</taxon>
        <taxon>Viridiplantae</taxon>
        <taxon>Streptophyta</taxon>
        <taxon>Embryophyta</taxon>
        <taxon>Tracheophyta</taxon>
        <taxon>Spermatophyta</taxon>
        <taxon>Magnoliopsida</taxon>
        <taxon>eudicotyledons</taxon>
        <taxon>Gunneridae</taxon>
        <taxon>Pentapetalae</taxon>
        <taxon>rosids</taxon>
        <taxon>fabids</taxon>
        <taxon>Fabales</taxon>
        <taxon>Fabaceae</taxon>
        <taxon>Papilionoideae</taxon>
        <taxon>50 kb inversion clade</taxon>
        <taxon>NPAAA clade</taxon>
        <taxon>indigoferoid/millettioid clade</taxon>
        <taxon>Phaseoleae</taxon>
        <taxon>Vigna</taxon>
    </lineage>
</organism>
<evidence type="ECO:0000313" key="3">
    <source>
        <dbReference type="EMBL" id="WVY97765.1"/>
    </source>
</evidence>
<gene>
    <name evidence="3" type="ORF">V8G54_029916</name>
</gene>
<feature type="compositionally biased region" description="Basic residues" evidence="1">
    <location>
        <begin position="240"/>
        <end position="255"/>
    </location>
</feature>
<sequence>MSSVLVQLFLPSQHHRVSLSGIFGKLPPSIFHYEHSDKDTPDLRERLKARDSLLTKLKTKLQQSQNYMKLQADKKRKDVQLNVGDLVLVKLQPYRQYSVVLRKNQKLSLRYFGPFKIVEEIGSVAKMHLVFLISLLNEFKGDPTQQYFPLPLTTNEFGPVIKGKEISEVLVQWDSLLEADNSWEQIEEMKRDYPQFNLEDKFALMEGSNVTNKRVGAIMEGELVEGSGHVSKEENENGPHKRRRIKKKSAKRRAK</sequence>
<feature type="domain" description="Tf2-1-like SH3-like" evidence="2">
    <location>
        <begin position="84"/>
        <end position="125"/>
    </location>
</feature>
<reference evidence="3 4" key="1">
    <citation type="journal article" date="2023" name="Life. Sci Alliance">
        <title>Evolutionary insights into 3D genome organization and epigenetic landscape of Vigna mungo.</title>
        <authorList>
            <person name="Junaid A."/>
            <person name="Singh B."/>
            <person name="Bhatia S."/>
        </authorList>
    </citation>
    <scope>NUCLEOTIDE SEQUENCE [LARGE SCALE GENOMIC DNA]</scope>
    <source>
        <strain evidence="3">Urdbean</strain>
    </source>
</reference>
<dbReference type="InterPro" id="IPR056924">
    <property type="entry name" value="SH3_Tf2-1"/>
</dbReference>
<evidence type="ECO:0000256" key="1">
    <source>
        <dbReference type="SAM" id="MobiDB-lite"/>
    </source>
</evidence>
<dbReference type="AlphaFoldDB" id="A0AAQ3RN48"/>
<protein>
    <recommendedName>
        <fullName evidence="2">Tf2-1-like SH3-like domain-containing protein</fullName>
    </recommendedName>
</protein>
<evidence type="ECO:0000313" key="4">
    <source>
        <dbReference type="Proteomes" id="UP001374535"/>
    </source>
</evidence>
<evidence type="ECO:0000259" key="2">
    <source>
        <dbReference type="Pfam" id="PF24626"/>
    </source>
</evidence>
<accession>A0AAQ3RN48</accession>
<feature type="region of interest" description="Disordered" evidence="1">
    <location>
        <begin position="226"/>
        <end position="255"/>
    </location>
</feature>